<keyword evidence="9" id="KW-1185">Reference proteome</keyword>
<evidence type="ECO:0000256" key="2">
    <source>
        <dbReference type="ARBA" id="ARBA00022443"/>
    </source>
</evidence>
<accession>A0A915LTC5</accession>
<feature type="coiled-coil region" evidence="7">
    <location>
        <begin position="127"/>
        <end position="154"/>
    </location>
</feature>
<dbReference type="SMART" id="SM00326">
    <property type="entry name" value="SH3"/>
    <property type="match status" value="1"/>
</dbReference>
<name>A0A915LTC5_MELJA</name>
<dbReference type="SUPFAM" id="SSF50044">
    <property type="entry name" value="SH3-domain"/>
    <property type="match status" value="1"/>
</dbReference>
<evidence type="ECO:0000313" key="10">
    <source>
        <dbReference type="WBParaSite" id="scaffold16113_cov297.g18126"/>
    </source>
</evidence>
<dbReference type="InterPro" id="IPR002017">
    <property type="entry name" value="Spectrin_repeat"/>
</dbReference>
<dbReference type="Proteomes" id="UP000887561">
    <property type="component" value="Unplaced"/>
</dbReference>
<evidence type="ECO:0000256" key="3">
    <source>
        <dbReference type="ARBA" id="ARBA00022490"/>
    </source>
</evidence>
<dbReference type="WBParaSite" id="scaffold16113_cov297.g18126">
    <property type="protein sequence ID" value="scaffold16113_cov297.g18126"/>
    <property type="gene ID" value="scaffold16113_cov297.g18126"/>
</dbReference>
<protein>
    <submittedName>
        <fullName evidence="10">SH3 domain-containing protein</fullName>
    </submittedName>
</protein>
<sequence>SELSIELQRENFHDFENIRSRERDIFSRWNKFLAILEQKEQELGRLGELSNLLGELEELKEELTQMGKELGRQRIQENCKHLAAVDELLRKLELTENNIRAKKEWLIQLDKKAKQYVKTVSSNIGGNEQLSECLNEREQQLNYLQSELKQHRAALQRAKEFFQFIAHWEEQISWLTDRLSLCQSLSTTRDLSNISQSQRAHKSLEAEMAGQWERTKLLIGDGERLNQPEEVHGRLEILQKKWEELRIANIALLSWIREADRLQQYFQDANETESWIRERMPLAQSEDFGRDIALYAYNGNNKNKNGGNVFVSRGEELALLDNSNKDWWRVLTQTGMEGYLPSNYCELINDENKIRDEINNQGQTQFSQLTEMSEQLITQCNNINSYSHSRVGEEQPERAEEVQAKVQSLEAMHAELLAQARAWIEQAERSQGQQMFEQAASELLDWTQKCSEQINLPCDLFSSSSSSLPSASEEAAEEALRRNSELREQIDGKQFEFGYVEELGQRLIEKGYPKEQVKQKLEELEHARNDLEFQWQKREEDCRRLLELQAFTREADRINSLNRGQLAFLDLSLSQADSVEKVQNLLKGQAEFEAKLSAQEERVLLFVASADRLIRTGHTQSAQIENQKREVICGHQGVIERTQMRRAQLERGLALEGLRRDASELGLWINEKRHQMEQQNEVGGVGGLNWAQTRHQAFMLELPANRAELSRLAKSGAALIRDGVAEREAVANVLEPLEVEWTKLETLARQRGDLLGQEEQKVALLEEINEVNGKIEEIENRLSDKTKGKDLRGVKQLINKNVQTGQEIQLLEERLNEISEKVNKMNEKKHFAVPELIEKVEELVVRFNSLHEPLERMRAELDESMGWHQLAFDVDVELQWIGEKKLIVECPQFGHSLTEVQQLVKRHEQLTAELDCHQPLVTELLNKGGKLANADGINKHSCHQEIDAKCLELSNSWKKLMELSAKRRNLLNRALSREQLLFELSEAENWLSEKNKQLQTREEGAISEGHGGAQTLLAWLKTLQNELGPFHSSL</sequence>
<feature type="domain" description="SH3" evidence="8">
    <location>
        <begin position="286"/>
        <end position="350"/>
    </location>
</feature>
<evidence type="ECO:0000313" key="9">
    <source>
        <dbReference type="Proteomes" id="UP000887561"/>
    </source>
</evidence>
<dbReference type="AlphaFoldDB" id="A0A915LTC5"/>
<feature type="coiled-coil region" evidence="7">
    <location>
        <begin position="761"/>
        <end position="828"/>
    </location>
</feature>
<keyword evidence="4" id="KW-0597">Phosphoprotein</keyword>
<dbReference type="InterPro" id="IPR001452">
    <property type="entry name" value="SH3_domain"/>
</dbReference>
<keyword evidence="3" id="KW-0963">Cytoplasm</keyword>
<evidence type="ECO:0000256" key="4">
    <source>
        <dbReference type="ARBA" id="ARBA00022553"/>
    </source>
</evidence>
<keyword evidence="2 6" id="KW-0728">SH3 domain</keyword>
<evidence type="ECO:0000256" key="1">
    <source>
        <dbReference type="ARBA" id="ARBA00004496"/>
    </source>
</evidence>
<evidence type="ECO:0000256" key="7">
    <source>
        <dbReference type="SAM" id="Coils"/>
    </source>
</evidence>
<comment type="subcellular location">
    <subcellularLocation>
        <location evidence="1">Cytoplasm</location>
    </subcellularLocation>
</comment>
<reference evidence="10" key="1">
    <citation type="submission" date="2022-11" db="UniProtKB">
        <authorList>
            <consortium name="WormBaseParasite"/>
        </authorList>
    </citation>
    <scope>IDENTIFICATION</scope>
</reference>
<dbReference type="SMART" id="SM00150">
    <property type="entry name" value="SPEC"/>
    <property type="match status" value="8"/>
</dbReference>
<evidence type="ECO:0000256" key="5">
    <source>
        <dbReference type="ARBA" id="ARBA00022737"/>
    </source>
</evidence>
<feature type="coiled-coil region" evidence="7">
    <location>
        <begin position="476"/>
        <end position="534"/>
    </location>
</feature>
<keyword evidence="5" id="KW-0677">Repeat</keyword>
<organism evidence="9 10">
    <name type="scientific">Meloidogyne javanica</name>
    <name type="common">Root-knot nematode worm</name>
    <dbReference type="NCBI Taxonomy" id="6303"/>
    <lineage>
        <taxon>Eukaryota</taxon>
        <taxon>Metazoa</taxon>
        <taxon>Ecdysozoa</taxon>
        <taxon>Nematoda</taxon>
        <taxon>Chromadorea</taxon>
        <taxon>Rhabditida</taxon>
        <taxon>Tylenchina</taxon>
        <taxon>Tylenchomorpha</taxon>
        <taxon>Tylenchoidea</taxon>
        <taxon>Meloidogynidae</taxon>
        <taxon>Meloidogyninae</taxon>
        <taxon>Meloidogyne</taxon>
        <taxon>Meloidogyne incognita group</taxon>
    </lineage>
</organism>
<proteinExistence type="predicted"/>
<dbReference type="PANTHER" id="PTHR11915">
    <property type="entry name" value="SPECTRIN/FILAMIN RELATED CYTOSKELETAL PROTEIN"/>
    <property type="match status" value="1"/>
</dbReference>
<dbReference type="Gene3D" id="1.20.58.60">
    <property type="match status" value="7"/>
</dbReference>
<dbReference type="Pfam" id="PF00435">
    <property type="entry name" value="Spectrin"/>
    <property type="match status" value="5"/>
</dbReference>
<feature type="coiled-coil region" evidence="7">
    <location>
        <begin position="46"/>
        <end position="76"/>
    </location>
</feature>
<keyword evidence="7" id="KW-0175">Coiled coil</keyword>
<feature type="coiled-coil region" evidence="7">
    <location>
        <begin position="399"/>
        <end position="426"/>
    </location>
</feature>
<dbReference type="GO" id="GO:0005737">
    <property type="term" value="C:cytoplasm"/>
    <property type="evidence" value="ECO:0007669"/>
    <property type="project" value="UniProtKB-SubCell"/>
</dbReference>
<dbReference type="PROSITE" id="PS50002">
    <property type="entry name" value="SH3"/>
    <property type="match status" value="1"/>
</dbReference>
<dbReference type="InterPro" id="IPR018159">
    <property type="entry name" value="Spectrin/alpha-actinin"/>
</dbReference>
<evidence type="ECO:0000256" key="6">
    <source>
        <dbReference type="PROSITE-ProRule" id="PRU00192"/>
    </source>
</evidence>
<dbReference type="Pfam" id="PF00018">
    <property type="entry name" value="SH3_1"/>
    <property type="match status" value="1"/>
</dbReference>
<dbReference type="CDD" id="cd00176">
    <property type="entry name" value="SPEC"/>
    <property type="match status" value="4"/>
</dbReference>
<evidence type="ECO:0000259" key="8">
    <source>
        <dbReference type="PROSITE" id="PS50002"/>
    </source>
</evidence>
<dbReference type="InterPro" id="IPR036028">
    <property type="entry name" value="SH3-like_dom_sf"/>
</dbReference>
<dbReference type="Gene3D" id="2.30.30.40">
    <property type="entry name" value="SH3 Domains"/>
    <property type="match status" value="1"/>
</dbReference>
<dbReference type="SUPFAM" id="SSF46966">
    <property type="entry name" value="Spectrin repeat"/>
    <property type="match status" value="8"/>
</dbReference>